<gene>
    <name evidence="2" type="ORF">SPIROBIBN47_20024</name>
</gene>
<dbReference type="PANTHER" id="PTHR43316">
    <property type="entry name" value="HYDROLASE, HALOACID DELAHOGENASE-RELATED"/>
    <property type="match status" value="1"/>
</dbReference>
<dbReference type="InterPro" id="IPR023214">
    <property type="entry name" value="HAD_sf"/>
</dbReference>
<evidence type="ECO:0000256" key="1">
    <source>
        <dbReference type="ARBA" id="ARBA00022801"/>
    </source>
</evidence>
<dbReference type="InterPro" id="IPR006439">
    <property type="entry name" value="HAD-SF_hydro_IA"/>
</dbReference>
<dbReference type="NCBIfam" id="TIGR01549">
    <property type="entry name" value="HAD-SF-IA-v1"/>
    <property type="match status" value="1"/>
</dbReference>
<dbReference type="PRINTS" id="PR00413">
    <property type="entry name" value="HADHALOGNASE"/>
</dbReference>
<sequence length="233" mass="26490">MYIFLMQQRVRFRAVVFDVDGTLYPASALYLRCIDIFVRHPRLVEGFSVVRKELRTLQMRSDYTPRDAEELHQLQASLLAQRMHIPQDQVRKLMEFFFYATLPERFASIRPFSGVRNAIETIRRSGIAVAALSDLPPTEKIEALGLSDLLEHALCAEEFGVLKPHPWVFAALIERLGYAPSEILYVGNNPVYDIQGAKNAGMAAARCGRPTALADFSFTKWKNLADWVLTNRA</sequence>
<accession>A0A3P3XH09</accession>
<dbReference type="SUPFAM" id="SSF56784">
    <property type="entry name" value="HAD-like"/>
    <property type="match status" value="1"/>
</dbReference>
<evidence type="ECO:0000313" key="2">
    <source>
        <dbReference type="EMBL" id="SLM11440.1"/>
    </source>
</evidence>
<dbReference type="PANTHER" id="PTHR43316:SF3">
    <property type="entry name" value="HALOACID DEHALOGENASE, TYPE II (AFU_ORTHOLOGUE AFUA_2G07750)-RELATED"/>
    <property type="match status" value="1"/>
</dbReference>
<dbReference type="Pfam" id="PF00702">
    <property type="entry name" value="Hydrolase"/>
    <property type="match status" value="1"/>
</dbReference>
<dbReference type="GO" id="GO:0016787">
    <property type="term" value="F:hydrolase activity"/>
    <property type="evidence" value="ECO:0007669"/>
    <property type="project" value="UniProtKB-KW"/>
</dbReference>
<dbReference type="EMBL" id="FWDM01000012">
    <property type="protein sequence ID" value="SLM11440.1"/>
    <property type="molecule type" value="Genomic_DNA"/>
</dbReference>
<dbReference type="InterPro" id="IPR036412">
    <property type="entry name" value="HAD-like_sf"/>
</dbReference>
<dbReference type="SFLD" id="SFLDS00003">
    <property type="entry name" value="Haloacid_Dehalogenase"/>
    <property type="match status" value="1"/>
</dbReference>
<dbReference type="SFLD" id="SFLDG01129">
    <property type="entry name" value="C1.5:_HAD__Beta-PGM__Phosphata"/>
    <property type="match status" value="1"/>
</dbReference>
<dbReference type="InterPro" id="IPR051540">
    <property type="entry name" value="S-2-haloacid_dehalogenase"/>
</dbReference>
<dbReference type="Gene3D" id="3.40.50.1000">
    <property type="entry name" value="HAD superfamily/HAD-like"/>
    <property type="match status" value="1"/>
</dbReference>
<dbReference type="Gene3D" id="1.20.120.1600">
    <property type="match status" value="1"/>
</dbReference>
<organism evidence="2">
    <name type="scientific">uncultured spirochete</name>
    <dbReference type="NCBI Taxonomy" id="156406"/>
    <lineage>
        <taxon>Bacteria</taxon>
        <taxon>Pseudomonadati</taxon>
        <taxon>Spirochaetota</taxon>
        <taxon>Spirochaetia</taxon>
        <taxon>Spirochaetales</taxon>
        <taxon>environmental samples</taxon>
    </lineage>
</organism>
<reference evidence="2" key="1">
    <citation type="submission" date="2017-02" db="EMBL/GenBank/DDBJ databases">
        <authorList>
            <person name="Regsiter A."/>
            <person name="William W."/>
        </authorList>
    </citation>
    <scope>NUCLEOTIDE SEQUENCE</scope>
    <source>
        <strain evidence="2">Bib</strain>
    </source>
</reference>
<keyword evidence="1 2" id="KW-0378">Hydrolase</keyword>
<protein>
    <submittedName>
        <fullName evidence="2">Putative hydrolase of the HAD superfamily</fullName>
    </submittedName>
</protein>
<proteinExistence type="predicted"/>
<name>A0A3P3XH09_9SPIR</name>
<dbReference type="AlphaFoldDB" id="A0A3P3XH09"/>